<accession>X1EY42</accession>
<feature type="transmembrane region" description="Helical" evidence="1">
    <location>
        <begin position="103"/>
        <end position="125"/>
    </location>
</feature>
<keyword evidence="1" id="KW-1133">Transmembrane helix</keyword>
<comment type="caution">
    <text evidence="2">The sequence shown here is derived from an EMBL/GenBank/DDBJ whole genome shotgun (WGS) entry which is preliminary data.</text>
</comment>
<evidence type="ECO:0000313" key="2">
    <source>
        <dbReference type="EMBL" id="GAH13503.1"/>
    </source>
</evidence>
<keyword evidence="1" id="KW-0812">Transmembrane</keyword>
<evidence type="ECO:0000256" key="1">
    <source>
        <dbReference type="SAM" id="Phobius"/>
    </source>
</evidence>
<sequence length="220" mass="24988">ISGWSLIDPITSLFFLGGIVFFLIRSLGFIRNLFTKISFNGLEYFLIFGSFILMLVPAVMSAEGSPHGLRLLGCLPWVMIMAAWFSITVFNYLWQLKGKSLKIIASALLVITTAGMMIINITGFWTKTAHSADFYYAFREDLTPVSRYILERNDKENTFLALEEFSQQTTEFLTSNLNQPYTPVDLDKITWLHLKPSQALILTASTMYLAQEFESTHPNV</sequence>
<dbReference type="EMBL" id="BART01034009">
    <property type="protein sequence ID" value="GAH13503.1"/>
    <property type="molecule type" value="Genomic_DNA"/>
</dbReference>
<feature type="non-terminal residue" evidence="2">
    <location>
        <position position="220"/>
    </location>
</feature>
<feature type="non-terminal residue" evidence="2">
    <location>
        <position position="1"/>
    </location>
</feature>
<keyword evidence="1" id="KW-0472">Membrane</keyword>
<feature type="transmembrane region" description="Helical" evidence="1">
    <location>
        <begin position="68"/>
        <end position="94"/>
    </location>
</feature>
<dbReference type="AlphaFoldDB" id="X1EY42"/>
<name>X1EY42_9ZZZZ</name>
<proteinExistence type="predicted"/>
<gene>
    <name evidence="2" type="ORF">S01H4_58257</name>
</gene>
<protein>
    <submittedName>
        <fullName evidence="2">Uncharacterized protein</fullName>
    </submittedName>
</protein>
<feature type="transmembrane region" description="Helical" evidence="1">
    <location>
        <begin position="12"/>
        <end position="30"/>
    </location>
</feature>
<reference evidence="2" key="1">
    <citation type="journal article" date="2014" name="Front. Microbiol.">
        <title>High frequency of phylogenetically diverse reductive dehalogenase-homologous genes in deep subseafloor sedimentary metagenomes.</title>
        <authorList>
            <person name="Kawai M."/>
            <person name="Futagami T."/>
            <person name="Toyoda A."/>
            <person name="Takaki Y."/>
            <person name="Nishi S."/>
            <person name="Hori S."/>
            <person name="Arai W."/>
            <person name="Tsubouchi T."/>
            <person name="Morono Y."/>
            <person name="Uchiyama I."/>
            <person name="Ito T."/>
            <person name="Fujiyama A."/>
            <person name="Inagaki F."/>
            <person name="Takami H."/>
        </authorList>
    </citation>
    <scope>NUCLEOTIDE SEQUENCE</scope>
    <source>
        <strain evidence="2">Expedition CK06-06</strain>
    </source>
</reference>
<organism evidence="2">
    <name type="scientific">marine sediment metagenome</name>
    <dbReference type="NCBI Taxonomy" id="412755"/>
    <lineage>
        <taxon>unclassified sequences</taxon>
        <taxon>metagenomes</taxon>
        <taxon>ecological metagenomes</taxon>
    </lineage>
</organism>
<feature type="transmembrane region" description="Helical" evidence="1">
    <location>
        <begin position="42"/>
        <end position="62"/>
    </location>
</feature>